<dbReference type="SUPFAM" id="SSF53822">
    <property type="entry name" value="Periplasmic binding protein-like I"/>
    <property type="match status" value="1"/>
</dbReference>
<dbReference type="PANTHER" id="PTHR30146">
    <property type="entry name" value="LACI-RELATED TRANSCRIPTIONAL REPRESSOR"/>
    <property type="match status" value="1"/>
</dbReference>
<dbReference type="InterPro" id="IPR046335">
    <property type="entry name" value="LacI/GalR-like_sensor"/>
</dbReference>
<dbReference type="Pfam" id="PF00356">
    <property type="entry name" value="LacI"/>
    <property type="match status" value="1"/>
</dbReference>
<dbReference type="CDD" id="cd01392">
    <property type="entry name" value="HTH_LacI"/>
    <property type="match status" value="1"/>
</dbReference>
<keyword evidence="2 5" id="KW-0238">DNA-binding</keyword>
<dbReference type="RefSeq" id="WP_344811026.1">
    <property type="nucleotide sequence ID" value="NZ_BAAAYX010000002.1"/>
</dbReference>
<dbReference type="InterPro" id="IPR000843">
    <property type="entry name" value="HTH_LacI"/>
</dbReference>
<dbReference type="InterPro" id="IPR010982">
    <property type="entry name" value="Lambda_DNA-bd_dom_sf"/>
</dbReference>
<dbReference type="CDD" id="cd06267">
    <property type="entry name" value="PBP1_LacI_sugar_binding-like"/>
    <property type="match status" value="1"/>
</dbReference>
<accession>A0ABP7CUT4</accession>
<dbReference type="Proteomes" id="UP001500051">
    <property type="component" value="Unassembled WGS sequence"/>
</dbReference>
<dbReference type="SMART" id="SM00354">
    <property type="entry name" value="HTH_LACI"/>
    <property type="match status" value="1"/>
</dbReference>
<organism evidence="5 6">
    <name type="scientific">Microlunatus aurantiacus</name>
    <dbReference type="NCBI Taxonomy" id="446786"/>
    <lineage>
        <taxon>Bacteria</taxon>
        <taxon>Bacillati</taxon>
        <taxon>Actinomycetota</taxon>
        <taxon>Actinomycetes</taxon>
        <taxon>Propionibacteriales</taxon>
        <taxon>Propionibacteriaceae</taxon>
        <taxon>Microlunatus</taxon>
    </lineage>
</organism>
<dbReference type="Pfam" id="PF13377">
    <property type="entry name" value="Peripla_BP_3"/>
    <property type="match status" value="1"/>
</dbReference>
<evidence type="ECO:0000313" key="6">
    <source>
        <dbReference type="Proteomes" id="UP001500051"/>
    </source>
</evidence>
<keyword evidence="6" id="KW-1185">Reference proteome</keyword>
<proteinExistence type="predicted"/>
<evidence type="ECO:0000313" key="5">
    <source>
        <dbReference type="EMBL" id="GAA3695045.1"/>
    </source>
</evidence>
<dbReference type="InterPro" id="IPR028082">
    <property type="entry name" value="Peripla_BP_I"/>
</dbReference>
<name>A0ABP7CUT4_9ACTN</name>
<dbReference type="GO" id="GO:0003677">
    <property type="term" value="F:DNA binding"/>
    <property type="evidence" value="ECO:0007669"/>
    <property type="project" value="UniProtKB-KW"/>
</dbReference>
<dbReference type="PROSITE" id="PS50932">
    <property type="entry name" value="HTH_LACI_2"/>
    <property type="match status" value="1"/>
</dbReference>
<dbReference type="Gene3D" id="1.10.260.40">
    <property type="entry name" value="lambda repressor-like DNA-binding domains"/>
    <property type="match status" value="1"/>
</dbReference>
<evidence type="ECO:0000256" key="2">
    <source>
        <dbReference type="ARBA" id="ARBA00023125"/>
    </source>
</evidence>
<comment type="caution">
    <text evidence="5">The sequence shown here is derived from an EMBL/GenBank/DDBJ whole genome shotgun (WGS) entry which is preliminary data.</text>
</comment>
<evidence type="ECO:0000259" key="4">
    <source>
        <dbReference type="PROSITE" id="PS50932"/>
    </source>
</evidence>
<dbReference type="Gene3D" id="3.40.50.2300">
    <property type="match status" value="2"/>
</dbReference>
<keyword evidence="3" id="KW-0804">Transcription</keyword>
<evidence type="ECO:0000256" key="3">
    <source>
        <dbReference type="ARBA" id="ARBA00023163"/>
    </source>
</evidence>
<keyword evidence="1" id="KW-0805">Transcription regulation</keyword>
<dbReference type="SUPFAM" id="SSF47413">
    <property type="entry name" value="lambda repressor-like DNA-binding domains"/>
    <property type="match status" value="1"/>
</dbReference>
<feature type="domain" description="HTH lacI-type" evidence="4">
    <location>
        <begin position="20"/>
        <end position="74"/>
    </location>
</feature>
<evidence type="ECO:0000256" key="1">
    <source>
        <dbReference type="ARBA" id="ARBA00023015"/>
    </source>
</evidence>
<dbReference type="PANTHER" id="PTHR30146:SF109">
    <property type="entry name" value="HTH-TYPE TRANSCRIPTIONAL REGULATOR GALS"/>
    <property type="match status" value="1"/>
</dbReference>
<protein>
    <submittedName>
        <fullName evidence="5">LacI family DNA-binding transcriptional regulator</fullName>
    </submittedName>
</protein>
<gene>
    <name evidence="5" type="ORF">GCM10022204_08510</name>
</gene>
<dbReference type="EMBL" id="BAAAYX010000002">
    <property type="protein sequence ID" value="GAA3695045.1"/>
    <property type="molecule type" value="Genomic_DNA"/>
</dbReference>
<reference evidence="6" key="1">
    <citation type="journal article" date="2019" name="Int. J. Syst. Evol. Microbiol.">
        <title>The Global Catalogue of Microorganisms (GCM) 10K type strain sequencing project: providing services to taxonomists for standard genome sequencing and annotation.</title>
        <authorList>
            <consortium name="The Broad Institute Genomics Platform"/>
            <consortium name="The Broad Institute Genome Sequencing Center for Infectious Disease"/>
            <person name="Wu L."/>
            <person name="Ma J."/>
        </authorList>
    </citation>
    <scope>NUCLEOTIDE SEQUENCE [LARGE SCALE GENOMIC DNA]</scope>
    <source>
        <strain evidence="6">JCM 16548</strain>
    </source>
</reference>
<sequence length="367" mass="39260">MSSDATTWFVATSQEKKRRVTIVDVARRAGVNKGTVSRALRGMDGVGEQTRRRILAAADELDYSASELGTALATGSTRTVGIVLPSLRSWYFSEVASGASEVLSAAGFRIELINLDIDSDFLQIGSEQFARLFRQLGAGRSRDALLFAGTTSVPDAQEGKALVPVAAHGGPLSTAPGLFVDHREGGRLVARHLAGLGHTSFAMVEGQMLGKLDVSIWELRAAGFLDGLAEAGHDADAVRRLRPGDCHSRDGELVGRQLLASADPLPGAVFCQSDELAFGLIASLRRAGVLCPRDISVAGFDDHPMSHLWDLTTVDQHAHAQGKRAALALLEVLGDTRRDETASLEGTEQLRVDLIVRDSTAPYVTRR</sequence>